<keyword evidence="5" id="KW-0699">rRNA-binding</keyword>
<evidence type="ECO:0000313" key="10">
    <source>
        <dbReference type="Proteomes" id="UP000316360"/>
    </source>
</evidence>
<comment type="function">
    <text evidence="5">This is 1 of the proteins that bind and probably mediate the attachment of the 5S RNA into the large ribosomal subunit, where it forms part of the central protuberance. In the 70S ribosome it contacts protein S13 of the 30S subunit (bridge B1b), connecting the 2 subunits; this bridge is implicated in subunit movement. Contacts the P site tRNA; the 5S rRNA and some of its associated proteins might help stabilize positioning of ribosome-bound tRNAs.</text>
</comment>
<dbReference type="Pfam" id="PF00281">
    <property type="entry name" value="Ribosomal_L5"/>
    <property type="match status" value="1"/>
</dbReference>
<comment type="subunit">
    <text evidence="5">Part of the 50S ribosomal subunit; part of the 5S rRNA/L5/L18/L25 subcomplex. Contacts the 5S rRNA and the P site tRNA. Forms a bridge to the 30S subunit in the 70S ribosome.</text>
</comment>
<dbReference type="AlphaFoldDB" id="A0A523S2Y2"/>
<evidence type="ECO:0000256" key="6">
    <source>
        <dbReference type="RuleBase" id="RU003930"/>
    </source>
</evidence>
<dbReference type="PANTHER" id="PTHR11994">
    <property type="entry name" value="60S RIBOSOMAL PROTEIN L11-RELATED"/>
    <property type="match status" value="1"/>
</dbReference>
<protein>
    <recommendedName>
        <fullName evidence="4 5">Large ribosomal subunit protein uL5</fullName>
    </recommendedName>
</protein>
<dbReference type="GO" id="GO:0019843">
    <property type="term" value="F:rRNA binding"/>
    <property type="evidence" value="ECO:0007669"/>
    <property type="project" value="UniProtKB-UniRule"/>
</dbReference>
<sequence length="182" mass="20328">MARLKEIYKKEIVPLMIKKFGYKNLMGVPKIEKVCLNIGVGSAKKDTKLLDAAKRSLALISGQQPIITKAKKSIAGFTLRKGTSIGCKVTLRGERMYEFLDRLFNLAIPRIRDFQGISLNQFDGRGNFTLGLREQLMFPEVPYEGENIQGLSITIVTTAKKDEEAKELLASLGMPFKTVRSS</sequence>
<evidence type="ECO:0000259" key="8">
    <source>
        <dbReference type="Pfam" id="PF00673"/>
    </source>
</evidence>
<dbReference type="Gene3D" id="3.30.1440.10">
    <property type="match status" value="1"/>
</dbReference>
<dbReference type="Pfam" id="PF00673">
    <property type="entry name" value="Ribosomal_L5_C"/>
    <property type="match status" value="1"/>
</dbReference>
<reference evidence="9 10" key="1">
    <citation type="submission" date="2019-03" db="EMBL/GenBank/DDBJ databases">
        <title>Metabolic potential of uncultured bacteria and archaea associated with petroleum seepage in deep-sea sediments.</title>
        <authorList>
            <person name="Dong X."/>
            <person name="Hubert C."/>
        </authorList>
    </citation>
    <scope>NUCLEOTIDE SEQUENCE [LARGE SCALE GENOMIC DNA]</scope>
    <source>
        <strain evidence="9">E44_bin7</strain>
    </source>
</reference>
<dbReference type="GO" id="GO:1990904">
    <property type="term" value="C:ribonucleoprotein complex"/>
    <property type="evidence" value="ECO:0007669"/>
    <property type="project" value="UniProtKB-KW"/>
</dbReference>
<evidence type="ECO:0000256" key="4">
    <source>
        <dbReference type="ARBA" id="ARBA00035245"/>
    </source>
</evidence>
<evidence type="ECO:0000259" key="7">
    <source>
        <dbReference type="Pfam" id="PF00281"/>
    </source>
</evidence>
<dbReference type="PIRSF" id="PIRSF002161">
    <property type="entry name" value="Ribosomal_L5"/>
    <property type="match status" value="1"/>
</dbReference>
<dbReference type="NCBIfam" id="NF000585">
    <property type="entry name" value="PRK00010.1"/>
    <property type="match status" value="1"/>
</dbReference>
<keyword evidence="2 5" id="KW-0689">Ribosomal protein</keyword>
<evidence type="ECO:0000256" key="2">
    <source>
        <dbReference type="ARBA" id="ARBA00022980"/>
    </source>
</evidence>
<dbReference type="Proteomes" id="UP000316360">
    <property type="component" value="Unassembled WGS sequence"/>
</dbReference>
<feature type="domain" description="Large ribosomal subunit protein uL5 N-terminal" evidence="7">
    <location>
        <begin position="24"/>
        <end position="80"/>
    </location>
</feature>
<dbReference type="GO" id="GO:0006412">
    <property type="term" value="P:translation"/>
    <property type="evidence" value="ECO:0007669"/>
    <property type="project" value="UniProtKB-UniRule"/>
</dbReference>
<dbReference type="HAMAP" id="MF_01333_B">
    <property type="entry name" value="Ribosomal_uL5_B"/>
    <property type="match status" value="1"/>
</dbReference>
<keyword evidence="5" id="KW-0694">RNA-binding</keyword>
<dbReference type="SUPFAM" id="SSF55282">
    <property type="entry name" value="RL5-like"/>
    <property type="match status" value="1"/>
</dbReference>
<evidence type="ECO:0000256" key="5">
    <source>
        <dbReference type="HAMAP-Rule" id="MF_01333"/>
    </source>
</evidence>
<dbReference type="InterPro" id="IPR031310">
    <property type="entry name" value="Ribosomal_uL5_N"/>
</dbReference>
<dbReference type="InterPro" id="IPR002132">
    <property type="entry name" value="Ribosomal_uL5"/>
</dbReference>
<comment type="caution">
    <text evidence="9">The sequence shown here is derived from an EMBL/GenBank/DDBJ whole genome shotgun (WGS) entry which is preliminary data.</text>
</comment>
<accession>A0A523S2Y2</accession>
<keyword evidence="3 5" id="KW-0687">Ribonucleoprotein</keyword>
<gene>
    <name evidence="5 9" type="primary">rplE</name>
    <name evidence="9" type="ORF">E3J84_01895</name>
</gene>
<organism evidence="9 10">
    <name type="scientific">Aerophobetes bacterium</name>
    <dbReference type="NCBI Taxonomy" id="2030807"/>
    <lineage>
        <taxon>Bacteria</taxon>
        <taxon>Candidatus Aerophobota</taxon>
    </lineage>
</organism>
<comment type="similarity">
    <text evidence="1 5 6">Belongs to the universal ribosomal protein uL5 family.</text>
</comment>
<feature type="domain" description="Large ribosomal subunit protein uL5 C-terminal" evidence="8">
    <location>
        <begin position="85"/>
        <end position="176"/>
    </location>
</feature>
<evidence type="ECO:0000256" key="1">
    <source>
        <dbReference type="ARBA" id="ARBA00008553"/>
    </source>
</evidence>
<dbReference type="PROSITE" id="PS00358">
    <property type="entry name" value="RIBOSOMAL_L5"/>
    <property type="match status" value="1"/>
</dbReference>
<evidence type="ECO:0000256" key="3">
    <source>
        <dbReference type="ARBA" id="ARBA00023274"/>
    </source>
</evidence>
<dbReference type="GO" id="GO:0003735">
    <property type="term" value="F:structural constituent of ribosome"/>
    <property type="evidence" value="ECO:0007669"/>
    <property type="project" value="InterPro"/>
</dbReference>
<name>A0A523S2Y2_UNCAE</name>
<proteinExistence type="inferred from homology"/>
<dbReference type="InterPro" id="IPR020930">
    <property type="entry name" value="Ribosomal_uL5_bac-type"/>
</dbReference>
<dbReference type="InterPro" id="IPR020929">
    <property type="entry name" value="Ribosomal_uL5_CS"/>
</dbReference>
<dbReference type="GO" id="GO:0005840">
    <property type="term" value="C:ribosome"/>
    <property type="evidence" value="ECO:0007669"/>
    <property type="project" value="UniProtKB-KW"/>
</dbReference>
<keyword evidence="5" id="KW-0820">tRNA-binding</keyword>
<dbReference type="EMBL" id="SOKJ01000100">
    <property type="protein sequence ID" value="TET12231.1"/>
    <property type="molecule type" value="Genomic_DNA"/>
</dbReference>
<dbReference type="FunFam" id="3.30.1440.10:FF:000001">
    <property type="entry name" value="50S ribosomal protein L5"/>
    <property type="match status" value="1"/>
</dbReference>
<evidence type="ECO:0000313" key="9">
    <source>
        <dbReference type="EMBL" id="TET12231.1"/>
    </source>
</evidence>
<dbReference type="GO" id="GO:0000049">
    <property type="term" value="F:tRNA binding"/>
    <property type="evidence" value="ECO:0007669"/>
    <property type="project" value="UniProtKB-UniRule"/>
</dbReference>
<dbReference type="InterPro" id="IPR031309">
    <property type="entry name" value="Ribosomal_uL5_C"/>
</dbReference>
<dbReference type="InterPro" id="IPR022803">
    <property type="entry name" value="Ribosomal_uL5_dom_sf"/>
</dbReference>